<keyword evidence="2" id="KW-1185">Reference proteome</keyword>
<protein>
    <submittedName>
        <fullName evidence="1">Uncharacterized protein</fullName>
    </submittedName>
</protein>
<dbReference type="EMBL" id="FOZS01000006">
    <property type="protein sequence ID" value="SFT04403.1"/>
    <property type="molecule type" value="Genomic_DNA"/>
</dbReference>
<proteinExistence type="predicted"/>
<sequence length="30" mass="3404">MLVDLNTDGIEAVRKAAAEREKTEQLMEEI</sequence>
<name>A0A1I6USR2_9EURY</name>
<organism evidence="1 2">
    <name type="scientific">Halostagnicola kamekurae</name>
    <dbReference type="NCBI Taxonomy" id="619731"/>
    <lineage>
        <taxon>Archaea</taxon>
        <taxon>Methanobacteriati</taxon>
        <taxon>Methanobacteriota</taxon>
        <taxon>Stenosarchaea group</taxon>
        <taxon>Halobacteria</taxon>
        <taxon>Halobacteriales</taxon>
        <taxon>Natrialbaceae</taxon>
        <taxon>Halostagnicola</taxon>
    </lineage>
</organism>
<evidence type="ECO:0000313" key="1">
    <source>
        <dbReference type="EMBL" id="SFT04403.1"/>
    </source>
</evidence>
<reference evidence="2" key="1">
    <citation type="submission" date="2016-10" db="EMBL/GenBank/DDBJ databases">
        <authorList>
            <person name="Varghese N."/>
            <person name="Submissions S."/>
        </authorList>
    </citation>
    <scope>NUCLEOTIDE SEQUENCE [LARGE SCALE GENOMIC DNA]</scope>
    <source>
        <strain evidence="2">DSM 22427</strain>
    </source>
</reference>
<dbReference type="AlphaFoldDB" id="A0A1I6USR2"/>
<gene>
    <name evidence="1" type="ORF">SAMN04488556_4052</name>
</gene>
<evidence type="ECO:0000313" key="2">
    <source>
        <dbReference type="Proteomes" id="UP000199199"/>
    </source>
</evidence>
<dbReference type="Proteomes" id="UP000199199">
    <property type="component" value="Unassembled WGS sequence"/>
</dbReference>
<accession>A0A1I6USR2</accession>